<dbReference type="Pfam" id="PF14065">
    <property type="entry name" value="Pvc16_N"/>
    <property type="match status" value="1"/>
</dbReference>
<accession>A0A1N6EB25</accession>
<protein>
    <recommendedName>
        <fullName evidence="1">Pvc16 N-terminal domain-containing protein</fullName>
    </recommendedName>
</protein>
<dbReference type="AlphaFoldDB" id="A0A1N6EB25"/>
<dbReference type="OrthoDB" id="7560784at2"/>
<dbReference type="Proteomes" id="UP000185221">
    <property type="component" value="Unassembled WGS sequence"/>
</dbReference>
<evidence type="ECO:0000259" key="1">
    <source>
        <dbReference type="Pfam" id="PF14065"/>
    </source>
</evidence>
<dbReference type="EMBL" id="FSRC01000001">
    <property type="protein sequence ID" value="SIN80229.1"/>
    <property type="molecule type" value="Genomic_DNA"/>
</dbReference>
<reference evidence="3" key="1">
    <citation type="submission" date="2016-11" db="EMBL/GenBank/DDBJ databases">
        <authorList>
            <person name="Varghese N."/>
            <person name="Submissions S."/>
        </authorList>
    </citation>
    <scope>NUCLEOTIDE SEQUENCE [LARGE SCALE GENOMIC DNA]</scope>
    <source>
        <strain evidence="3">DSM 15292</strain>
    </source>
</reference>
<sequence>MIDTVMVHVRDLINQNFKNQHGFSENKVVISNLVDLDGSSPLEVDDKVVMFLLNLGEEPSLKNHSSRLGAFDGAGFQSKSPILYLHLHVVFCANFRNKKYIEGLNYLSQIVSFFNKNRIIDTSSFGAGVSKKIEKISFELCSLSFDSMSHIWSSIGAKILPSSIYKISLIAIDDSPMTGFVPAVSTTGENSRE</sequence>
<dbReference type="InterPro" id="IPR025351">
    <property type="entry name" value="Pvc16_N"/>
</dbReference>
<organism evidence="2 3">
    <name type="scientific">Algoriphagus halophilus</name>
    <dbReference type="NCBI Taxonomy" id="226505"/>
    <lineage>
        <taxon>Bacteria</taxon>
        <taxon>Pseudomonadati</taxon>
        <taxon>Bacteroidota</taxon>
        <taxon>Cytophagia</taxon>
        <taxon>Cytophagales</taxon>
        <taxon>Cyclobacteriaceae</taxon>
        <taxon>Algoriphagus</taxon>
    </lineage>
</organism>
<dbReference type="STRING" id="226505.SAMN05444394_1923"/>
<keyword evidence="3" id="KW-1185">Reference proteome</keyword>
<evidence type="ECO:0000313" key="3">
    <source>
        <dbReference type="Proteomes" id="UP000185221"/>
    </source>
</evidence>
<dbReference type="RefSeq" id="WP_074224599.1">
    <property type="nucleotide sequence ID" value="NZ_FSRC01000001.1"/>
</dbReference>
<name>A0A1N6EB25_9BACT</name>
<proteinExistence type="predicted"/>
<evidence type="ECO:0000313" key="2">
    <source>
        <dbReference type="EMBL" id="SIN80229.1"/>
    </source>
</evidence>
<gene>
    <name evidence="2" type="ORF">SAMN05444394_1923</name>
</gene>
<feature type="domain" description="Pvc16 N-terminal" evidence="1">
    <location>
        <begin position="7"/>
        <end position="185"/>
    </location>
</feature>